<dbReference type="GO" id="GO:0140359">
    <property type="term" value="F:ABC-type transporter activity"/>
    <property type="evidence" value="ECO:0007669"/>
    <property type="project" value="InterPro"/>
</dbReference>
<dbReference type="GO" id="GO:0005886">
    <property type="term" value="C:plasma membrane"/>
    <property type="evidence" value="ECO:0007669"/>
    <property type="project" value="UniProtKB-SubCell"/>
</dbReference>
<keyword evidence="1" id="KW-0812">Transmembrane</keyword>
<sequence length="245" mass="26757">MILTLSARELRSLFQSPLAWSLLGVITLIHAWLFLVQIESYLKIQASLVARSSELGVTDLIIAPLFDSSAMVMLLITPLLTMRLLSEEYRTGTIQLLLSSPISPRQIIIGKYLALLGILSVSLLITAMLPFSLLLGAEIDISRVLASLLGLFLLLASYGAVGLLLSSLTEQPAVAAVSSYGVLLFLWIINLSNQSSLFDWLSLASHYRHFLSGLVSTGDISYFLLIIAACLMMTLQQLEQRCGKG</sequence>
<dbReference type="AlphaFoldDB" id="A0A558DC73"/>
<keyword evidence="1" id="KW-0472">Membrane</keyword>
<feature type="transmembrane region" description="Helical" evidence="1">
    <location>
        <begin position="172"/>
        <end position="190"/>
    </location>
</feature>
<feature type="transmembrane region" description="Helical" evidence="1">
    <location>
        <begin position="112"/>
        <end position="135"/>
    </location>
</feature>
<accession>A0A558DC73</accession>
<evidence type="ECO:0000313" key="2">
    <source>
        <dbReference type="EMBL" id="TVT58627.1"/>
    </source>
</evidence>
<evidence type="ECO:0000313" key="3">
    <source>
        <dbReference type="Proteomes" id="UP000317355"/>
    </source>
</evidence>
<proteinExistence type="predicted"/>
<name>A0A558DC73_9GAMM</name>
<dbReference type="Proteomes" id="UP000317355">
    <property type="component" value="Unassembled WGS sequence"/>
</dbReference>
<keyword evidence="1" id="KW-1133">Transmembrane helix</keyword>
<feature type="transmembrane region" description="Helical" evidence="1">
    <location>
        <begin position="55"/>
        <end position="80"/>
    </location>
</feature>
<feature type="transmembrane region" description="Helical" evidence="1">
    <location>
        <begin position="210"/>
        <end position="235"/>
    </location>
</feature>
<dbReference type="Pfam" id="PF12679">
    <property type="entry name" value="ABC2_membrane_2"/>
    <property type="match status" value="1"/>
</dbReference>
<protein>
    <submittedName>
        <fullName evidence="2">ABC transporter permease subunit</fullName>
    </submittedName>
</protein>
<organism evidence="2 3">
    <name type="scientific">Sedimenticola thiotaurini</name>
    <dbReference type="NCBI Taxonomy" id="1543721"/>
    <lineage>
        <taxon>Bacteria</taxon>
        <taxon>Pseudomonadati</taxon>
        <taxon>Pseudomonadota</taxon>
        <taxon>Gammaproteobacteria</taxon>
        <taxon>Chromatiales</taxon>
        <taxon>Sedimenticolaceae</taxon>
        <taxon>Sedimenticola</taxon>
    </lineage>
</organism>
<evidence type="ECO:0000256" key="1">
    <source>
        <dbReference type="SAM" id="Phobius"/>
    </source>
</evidence>
<dbReference type="PANTHER" id="PTHR43471">
    <property type="entry name" value="ABC TRANSPORTER PERMEASE"/>
    <property type="match status" value="1"/>
</dbReference>
<reference evidence="2 3" key="1">
    <citation type="submission" date="2019-07" db="EMBL/GenBank/DDBJ databases">
        <title>The pathways for chlorine oxyanion respiration interact through the shared metabolite chlorate.</title>
        <authorList>
            <person name="Barnum T.P."/>
            <person name="Cheng Y."/>
            <person name="Hill K.A."/>
            <person name="Lucas L.N."/>
            <person name="Carlson H.K."/>
            <person name="Coates J.D."/>
        </authorList>
    </citation>
    <scope>NUCLEOTIDE SEQUENCE [LARGE SCALE GENOMIC DNA]</scope>
    <source>
        <strain evidence="2">BK-3</strain>
    </source>
</reference>
<comment type="caution">
    <text evidence="2">The sequence shown here is derived from an EMBL/GenBank/DDBJ whole genome shotgun (WGS) entry which is preliminary data.</text>
</comment>
<dbReference type="EMBL" id="VMRY01000009">
    <property type="protein sequence ID" value="TVT58627.1"/>
    <property type="molecule type" value="Genomic_DNA"/>
</dbReference>
<gene>
    <name evidence="2" type="ORF">FHK82_04475</name>
</gene>
<feature type="transmembrane region" description="Helical" evidence="1">
    <location>
        <begin position="141"/>
        <end position="165"/>
    </location>
</feature>
<feature type="transmembrane region" description="Helical" evidence="1">
    <location>
        <begin position="12"/>
        <end position="35"/>
    </location>
</feature>